<organism evidence="3">
    <name type="scientific">Zea mays</name>
    <name type="common">Maize</name>
    <dbReference type="NCBI Taxonomy" id="4577"/>
    <lineage>
        <taxon>Eukaryota</taxon>
        <taxon>Viridiplantae</taxon>
        <taxon>Streptophyta</taxon>
        <taxon>Embryophyta</taxon>
        <taxon>Tracheophyta</taxon>
        <taxon>Spermatophyta</taxon>
        <taxon>Magnoliopsida</taxon>
        <taxon>Liliopsida</taxon>
        <taxon>Poales</taxon>
        <taxon>Poaceae</taxon>
        <taxon>PACMAD clade</taxon>
        <taxon>Panicoideae</taxon>
        <taxon>Andropogonodae</taxon>
        <taxon>Andropogoneae</taxon>
        <taxon>Tripsacinae</taxon>
        <taxon>Zea</taxon>
    </lineage>
</organism>
<dbReference type="EMBL" id="CM007647">
    <property type="protein sequence ID" value="ONM06722.1"/>
    <property type="molecule type" value="Genomic_DNA"/>
</dbReference>
<reference evidence="3" key="1">
    <citation type="submission" date="2015-12" db="EMBL/GenBank/DDBJ databases">
        <title>Update maize B73 reference genome by single molecule sequencing technologies.</title>
        <authorList>
            <consortium name="Maize Genome Sequencing Project"/>
            <person name="Ware D."/>
        </authorList>
    </citation>
    <scope>NUCLEOTIDE SEQUENCE [LARGE SCALE GENOMIC DNA]</scope>
    <source>
        <tissue evidence="3">Seedling</tissue>
    </source>
</reference>
<keyword evidence="2" id="KW-1133">Transmembrane helix</keyword>
<gene>
    <name evidence="3" type="ORF">ZEAMMB73_Zm00001d033084</name>
</gene>
<dbReference type="ExpressionAtlas" id="A0A1D6KW68">
    <property type="expression patterns" value="baseline and differential"/>
</dbReference>
<dbReference type="AlphaFoldDB" id="A0A1D6KW68"/>
<evidence type="ECO:0000313" key="3">
    <source>
        <dbReference type="EMBL" id="ONM06722.1"/>
    </source>
</evidence>
<keyword evidence="2" id="KW-0472">Membrane</keyword>
<sequence length="130" mass="13514">MEGGGSNTPFYRGNSTALATNPSAAAAAAAAVFLFLAFSSPNLHANGAQKGDREAAIDAEIVRVNDLPAHSSYAIHRMKVLNKLRHLLSIKARKEPEGSRIGRGSAGKERGRKGTPKSQAGTGAGYIEVG</sequence>
<evidence type="ECO:0000256" key="2">
    <source>
        <dbReference type="SAM" id="Phobius"/>
    </source>
</evidence>
<keyword evidence="2" id="KW-0812">Transmembrane</keyword>
<feature type="region of interest" description="Disordered" evidence="1">
    <location>
        <begin position="94"/>
        <end position="130"/>
    </location>
</feature>
<proteinExistence type="predicted"/>
<protein>
    <submittedName>
        <fullName evidence="3">Uncharacterized protein</fullName>
    </submittedName>
</protein>
<accession>A0A1D6KW68</accession>
<evidence type="ECO:0000256" key="1">
    <source>
        <dbReference type="SAM" id="MobiDB-lite"/>
    </source>
</evidence>
<feature type="transmembrane region" description="Helical" evidence="2">
    <location>
        <begin position="24"/>
        <end position="43"/>
    </location>
</feature>
<name>A0A1D6KW68_MAIZE</name>